<accession>A0A251UKR0</accession>
<dbReference type="InterPro" id="IPR029058">
    <property type="entry name" value="AB_hydrolase_fold"/>
</dbReference>
<dbReference type="FunCoup" id="A0A251UKR0">
    <property type="interactions" value="962"/>
</dbReference>
<gene>
    <name evidence="10" type="ORF">HannXRQ_Chr06g0181411</name>
    <name evidence="9" type="ORF">HanXRQr2_Chr06g0269311</name>
</gene>
<evidence type="ECO:0000256" key="4">
    <source>
        <dbReference type="ARBA" id="ARBA00038334"/>
    </source>
</evidence>
<reference evidence="9 11" key="1">
    <citation type="journal article" date="2017" name="Nature">
        <title>The sunflower genome provides insights into oil metabolism, flowering and Asterid evolution.</title>
        <authorList>
            <person name="Badouin H."/>
            <person name="Gouzy J."/>
            <person name="Grassa C.J."/>
            <person name="Murat F."/>
            <person name="Staton S.E."/>
            <person name="Cottret L."/>
            <person name="Lelandais-Briere C."/>
            <person name="Owens G.L."/>
            <person name="Carrere S."/>
            <person name="Mayjonade B."/>
            <person name="Legrand L."/>
            <person name="Gill N."/>
            <person name="Kane N.C."/>
            <person name="Bowers J.E."/>
            <person name="Hubner S."/>
            <person name="Bellec A."/>
            <person name="Berard A."/>
            <person name="Berges H."/>
            <person name="Blanchet N."/>
            <person name="Boniface M.C."/>
            <person name="Brunel D."/>
            <person name="Catrice O."/>
            <person name="Chaidir N."/>
            <person name="Claudel C."/>
            <person name="Donnadieu C."/>
            <person name="Faraut T."/>
            <person name="Fievet G."/>
            <person name="Helmstetter N."/>
            <person name="King M."/>
            <person name="Knapp S.J."/>
            <person name="Lai Z."/>
            <person name="Le Paslier M.C."/>
            <person name="Lippi Y."/>
            <person name="Lorenzon L."/>
            <person name="Mandel J.R."/>
            <person name="Marage G."/>
            <person name="Marchand G."/>
            <person name="Marquand E."/>
            <person name="Bret-Mestries E."/>
            <person name="Morien E."/>
            <person name="Nambeesan S."/>
            <person name="Nguyen T."/>
            <person name="Pegot-Espagnet P."/>
            <person name="Pouilly N."/>
            <person name="Raftis F."/>
            <person name="Sallet E."/>
            <person name="Schiex T."/>
            <person name="Thomas J."/>
            <person name="Vandecasteele C."/>
            <person name="Vares D."/>
            <person name="Vear F."/>
            <person name="Vautrin S."/>
            <person name="Crespi M."/>
            <person name="Mangin B."/>
            <person name="Burke J.M."/>
            <person name="Salse J."/>
            <person name="Munos S."/>
            <person name="Vincourt P."/>
            <person name="Rieseberg L.H."/>
            <person name="Langlade N.B."/>
        </authorList>
    </citation>
    <scope>NUCLEOTIDE SEQUENCE [LARGE SCALE GENOMIC DNA]</scope>
    <source>
        <strain evidence="11">cv. SF193</strain>
        <tissue evidence="9">Leaves</tissue>
    </source>
</reference>
<dbReference type="PANTHER" id="PTHR43329">
    <property type="entry name" value="EPOXIDE HYDROLASE"/>
    <property type="match status" value="1"/>
</dbReference>
<evidence type="ECO:0000256" key="1">
    <source>
        <dbReference type="ARBA" id="ARBA00004721"/>
    </source>
</evidence>
<organism evidence="10 11">
    <name type="scientific">Helianthus annuus</name>
    <name type="common">Common sunflower</name>
    <dbReference type="NCBI Taxonomy" id="4232"/>
    <lineage>
        <taxon>Eukaryota</taxon>
        <taxon>Viridiplantae</taxon>
        <taxon>Streptophyta</taxon>
        <taxon>Embryophyta</taxon>
        <taxon>Tracheophyta</taxon>
        <taxon>Spermatophyta</taxon>
        <taxon>Magnoliopsida</taxon>
        <taxon>eudicotyledons</taxon>
        <taxon>Gunneridae</taxon>
        <taxon>Pentapetalae</taxon>
        <taxon>asterids</taxon>
        <taxon>campanulids</taxon>
        <taxon>Asterales</taxon>
        <taxon>Asteraceae</taxon>
        <taxon>Asteroideae</taxon>
        <taxon>Heliantheae alliance</taxon>
        <taxon>Heliantheae</taxon>
        <taxon>Helianthus</taxon>
    </lineage>
</organism>
<dbReference type="InParanoid" id="A0A251UKR0"/>
<evidence type="ECO:0000256" key="2">
    <source>
        <dbReference type="ARBA" id="ARBA00013006"/>
    </source>
</evidence>
<keyword evidence="11" id="KW-1185">Reference proteome</keyword>
<evidence type="ECO:0000313" key="9">
    <source>
        <dbReference type="EMBL" id="KAF5803268.1"/>
    </source>
</evidence>
<evidence type="ECO:0000256" key="5">
    <source>
        <dbReference type="ARBA" id="ARBA00051067"/>
    </source>
</evidence>
<dbReference type="Proteomes" id="UP000215914">
    <property type="component" value="Chromosome 6"/>
</dbReference>
<proteinExistence type="inferred from homology"/>
<sequence length="331" mass="37465">MPTHFQFQSPSSTMEGIEHRTVRVNGINMHIAEKGEGPIILFLHGFPELWYTWRHQIHAFAALGYHCVAPDLRGYGDTDAPQSPMSYTCFHVVGDLVALIDSMGGEAVYLVAHDWGAMIGWYLCMFRPEKVKAYACISVPYRPRHPKMKPIETMKTFFGEDYYMCRFQEAGVMEDEIKSYETAEVLKKILTDRTPGPPCLPKSDPFGLKALDGPLPLPPWLSEEDLKYNVDKFDQTGFSGGLNYYRALDLNWELTAAWTGAQVNLPVIYVVGDEDMVYTTPGLKEYVHGGGFKKDVPLLQDIVVMEGVGHFLNQEKPKEATTIIHDFIKKF</sequence>
<dbReference type="EC" id="3.3.2.10" evidence="2"/>
<dbReference type="EMBL" id="CM007895">
    <property type="protein sequence ID" value="OTG23342.1"/>
    <property type="molecule type" value="Genomic_DNA"/>
</dbReference>
<comment type="pathway">
    <text evidence="1">Secondary metabolite biosynthesis; terpenoid biosynthesis.</text>
</comment>
<comment type="catalytic activity">
    <reaction evidence="5">
        <text>an epoxide + H2O = an ethanediol</text>
        <dbReference type="Rhea" id="RHEA:19037"/>
        <dbReference type="ChEBI" id="CHEBI:15377"/>
        <dbReference type="ChEBI" id="CHEBI:32955"/>
        <dbReference type="ChEBI" id="CHEBI:140594"/>
        <dbReference type="EC" id="3.3.2.10"/>
    </reaction>
    <physiologicalReaction direction="left-to-right" evidence="5">
        <dbReference type="Rhea" id="RHEA:19038"/>
    </physiologicalReaction>
</comment>
<dbReference type="AlphaFoldDB" id="A0A251UKR0"/>
<comment type="similarity">
    <text evidence="4">Belongs to the AB hydrolase superfamily. Epoxide hydrolase family.</text>
</comment>
<evidence type="ECO:0000313" key="11">
    <source>
        <dbReference type="Proteomes" id="UP000215914"/>
    </source>
</evidence>
<dbReference type="GO" id="GO:0016787">
    <property type="term" value="F:hydrolase activity"/>
    <property type="evidence" value="ECO:0000318"/>
    <property type="project" value="GO_Central"/>
</dbReference>
<comment type="function">
    <text evidence="6">Epoxide hydrolase involved in the biosynthesis of cucurbitacin and mogroside tetracyclic triterpene natural products (e.g. siamenoside I and mogrosides IV, V and VI). Cucurbitacins have cytotoxic properties and exhibit deterrent taste as a defense barrier against herbivores. Mogrosides are nonsugar highly oxygenated compounds used as high-intensity zero-calorie sweeteners; they also possess pharmacological properties such as regulating immunity, lowering blood sugar and lipid levels, protecting the liver, and acting as antioxidants and antitumor agents. Catalyzes the hydrolysis of aromatic epoxide-containing substrates, such as the conversion of 24,25-epoxycucurbitadienol to 24,25-dihydroxycucurbitadienol.</text>
</comment>
<dbReference type="FunFam" id="3.40.50.1820:FF:000161">
    <property type="entry name" value="Epoxide hydrolase"/>
    <property type="match status" value="1"/>
</dbReference>
<dbReference type="OrthoDB" id="7130006at2759"/>
<evidence type="ECO:0000256" key="6">
    <source>
        <dbReference type="ARBA" id="ARBA00058358"/>
    </source>
</evidence>
<dbReference type="GO" id="GO:0004301">
    <property type="term" value="F:epoxide hydrolase activity"/>
    <property type="evidence" value="ECO:0007669"/>
    <property type="project" value="UniProtKB-EC"/>
</dbReference>
<feature type="domain" description="AB hydrolase-1" evidence="8">
    <location>
        <begin position="38"/>
        <end position="157"/>
    </location>
</feature>
<dbReference type="Gene3D" id="3.40.50.1820">
    <property type="entry name" value="alpha/beta hydrolase"/>
    <property type="match status" value="1"/>
</dbReference>
<dbReference type="Gramene" id="mRNA:HanXRQr2_Chr06g0269311">
    <property type="protein sequence ID" value="mRNA:HanXRQr2_Chr06g0269311"/>
    <property type="gene ID" value="HanXRQr2_Chr06g0269311"/>
</dbReference>
<reference evidence="9" key="3">
    <citation type="submission" date="2020-06" db="EMBL/GenBank/DDBJ databases">
        <title>Helianthus annuus Genome sequencing and assembly Release 2.</title>
        <authorList>
            <person name="Gouzy J."/>
            <person name="Langlade N."/>
            <person name="Munos S."/>
        </authorList>
    </citation>
    <scope>NUCLEOTIDE SEQUENCE</scope>
    <source>
        <tissue evidence="9">Leaves</tissue>
    </source>
</reference>
<keyword evidence="3 10" id="KW-0378">Hydrolase</keyword>
<evidence type="ECO:0000259" key="8">
    <source>
        <dbReference type="Pfam" id="PF00561"/>
    </source>
</evidence>
<dbReference type="EMBL" id="MNCJ02000321">
    <property type="protein sequence ID" value="KAF5803268.1"/>
    <property type="molecule type" value="Genomic_DNA"/>
</dbReference>
<protein>
    <recommendedName>
        <fullName evidence="2">soluble epoxide hydrolase</fullName>
        <ecNumber evidence="2">3.3.2.10</ecNumber>
    </recommendedName>
</protein>
<dbReference type="PRINTS" id="PR00412">
    <property type="entry name" value="EPOXHYDRLASE"/>
</dbReference>
<dbReference type="InterPro" id="IPR000073">
    <property type="entry name" value="AB_hydrolase_1"/>
</dbReference>
<evidence type="ECO:0000256" key="7">
    <source>
        <dbReference type="ARBA" id="ARBA00093212"/>
    </source>
</evidence>
<dbReference type="InterPro" id="IPR000639">
    <property type="entry name" value="Epox_hydrolase-like"/>
</dbReference>
<comment type="catalytic activity">
    <reaction evidence="7">
        <text>(24S)-24,25-epoxycucurbitadienol + H2O = (24R)-24,25-dihydroxycucurbitadienol</text>
        <dbReference type="Rhea" id="RHEA:81855"/>
        <dbReference type="ChEBI" id="CHEBI:15377"/>
        <dbReference type="ChEBI" id="CHEBI:229949"/>
        <dbReference type="ChEBI" id="CHEBI:229950"/>
    </reaction>
    <physiologicalReaction direction="left-to-right" evidence="7">
        <dbReference type="Rhea" id="RHEA:81856"/>
    </physiologicalReaction>
</comment>
<evidence type="ECO:0000256" key="3">
    <source>
        <dbReference type="ARBA" id="ARBA00022801"/>
    </source>
</evidence>
<evidence type="ECO:0000313" key="10">
    <source>
        <dbReference type="EMBL" id="OTG23342.1"/>
    </source>
</evidence>
<reference evidence="10" key="2">
    <citation type="submission" date="2017-02" db="EMBL/GenBank/DDBJ databases">
        <title>Sunflower complete genome.</title>
        <authorList>
            <person name="Langlade N."/>
            <person name="Munos S."/>
        </authorList>
    </citation>
    <scope>NUCLEOTIDE SEQUENCE [LARGE SCALE GENOMIC DNA]</scope>
    <source>
        <tissue evidence="10">Leaves</tissue>
    </source>
</reference>
<dbReference type="STRING" id="4232.A0A251UKR0"/>
<dbReference type="Pfam" id="PF00561">
    <property type="entry name" value="Abhydrolase_1"/>
    <property type="match status" value="1"/>
</dbReference>
<dbReference type="SUPFAM" id="SSF53474">
    <property type="entry name" value="alpha/beta-Hydrolases"/>
    <property type="match status" value="1"/>
</dbReference>
<dbReference type="OMA" id="MHAFINR"/>
<name>A0A251UKR0_HELAN</name>